<dbReference type="GO" id="GO:0008233">
    <property type="term" value="F:peptidase activity"/>
    <property type="evidence" value="ECO:0007669"/>
    <property type="project" value="UniProtKB-KW"/>
</dbReference>
<dbReference type="GO" id="GO:0006508">
    <property type="term" value="P:proteolysis"/>
    <property type="evidence" value="ECO:0007669"/>
    <property type="project" value="UniProtKB-KW"/>
</dbReference>
<dbReference type="Pfam" id="PF20028">
    <property type="entry name" value="VMAP-C"/>
    <property type="match status" value="1"/>
</dbReference>
<reference evidence="2" key="1">
    <citation type="submission" date="2022-10" db="EMBL/GenBank/DDBJ databases">
        <title>The complete genomes of actinobacterial strains from the NBC collection.</title>
        <authorList>
            <person name="Joergensen T.S."/>
            <person name="Alvarez Arevalo M."/>
            <person name="Sterndorff E.B."/>
            <person name="Faurdal D."/>
            <person name="Vuksanovic O."/>
            <person name="Mourched A.-S."/>
            <person name="Charusanti P."/>
            <person name="Shaw S."/>
            <person name="Blin K."/>
            <person name="Weber T."/>
        </authorList>
    </citation>
    <scope>NUCLEOTIDE SEQUENCE</scope>
    <source>
        <strain evidence="2">NBC_00060</strain>
    </source>
</reference>
<organism evidence="2">
    <name type="scientific">Streptomyces sp. NBC_00060</name>
    <dbReference type="NCBI Taxonomy" id="2975636"/>
    <lineage>
        <taxon>Bacteria</taxon>
        <taxon>Bacillati</taxon>
        <taxon>Actinomycetota</taxon>
        <taxon>Actinomycetes</taxon>
        <taxon>Kitasatosporales</taxon>
        <taxon>Streptomycetaceae</taxon>
        <taxon>Streptomyces</taxon>
    </lineage>
</organism>
<dbReference type="Pfam" id="PF13365">
    <property type="entry name" value="Trypsin_2"/>
    <property type="match status" value="1"/>
</dbReference>
<gene>
    <name evidence="2" type="ORF">OHV25_12740</name>
</gene>
<proteinExistence type="predicted"/>
<evidence type="ECO:0000259" key="1">
    <source>
        <dbReference type="Pfam" id="PF20028"/>
    </source>
</evidence>
<dbReference type="EMBL" id="CP108253">
    <property type="protein sequence ID" value="WTU40389.1"/>
    <property type="molecule type" value="Genomic_DNA"/>
</dbReference>
<evidence type="ECO:0000313" key="2">
    <source>
        <dbReference type="EMBL" id="WTU40389.1"/>
    </source>
</evidence>
<sequence>MPEHAHDPFIDDLARSATVHLLPAGGGTMWGSGFFVAPGWLLTCAHVLRPHLGRDREQVFHVGSDRLGGDPLPARLAAWLVDDDLRGDDVPVEQDLALVRLLDEDVEHECVWLSDCAEPPGASGAVVYGFRPEGRPLSWHSTVDIRTYDGSYGLRFSEVEFPKGVSGGPVLDPQTGAVVAVMKSRRVERDGGRAIALPALRRFGDLYRTVLAEHDRWHGGGPRLNGYNTWVDRQQKLPAAGLHHTPEQWSPYDRRAALHLLASVPGPGGVPPVAKLARKARGGIAPPGSLPDPRTWRDGHGLLYEAHRPMPAIAFLHYLKLVVEYERGRGGDPARLDTWVSERLRGVPPVVHTVVTEARLPEGLLPVLGPGAPEEILAVLPYPTVERGGAVVTVELEPLSDAPDRFYWRIRVHDGDREGSRPVAEECSGDGVAPGELIRRLRRPLVTAFQSVDTDDCPAPLEVALPADQFDTAVHRWQLTEIGRLYRPPYLGVQRRVVLRDLDRRGEVDPEWRERWDGLMAAEELAAVPAPLPGKAPRLRHFTELEPGAVPVLCRPAGRGVGGAAMRMALDAGHPVALWHTDGHPEQGCHDLCVALRAGAADLLGQAKDPTELPDRLRRIREEISDSKDAQHWAEGVAMLYDDPGRPLPDFQRLDAP</sequence>
<dbReference type="AlphaFoldDB" id="A0AAU2GZ82"/>
<dbReference type="SUPFAM" id="SSF50494">
    <property type="entry name" value="Trypsin-like serine proteases"/>
    <property type="match status" value="1"/>
</dbReference>
<keyword evidence="2" id="KW-0645">Protease</keyword>
<protein>
    <submittedName>
        <fullName evidence="2">Serine protease</fullName>
    </submittedName>
</protein>
<accession>A0AAU2GZ82</accession>
<dbReference type="InterPro" id="IPR009003">
    <property type="entry name" value="Peptidase_S1_PA"/>
</dbReference>
<keyword evidence="2" id="KW-0378">Hydrolase</keyword>
<name>A0AAU2GZ82_9ACTN</name>
<feature type="domain" description="vWA-MoxR associated protein C-terminal" evidence="1">
    <location>
        <begin position="404"/>
        <end position="644"/>
    </location>
</feature>
<dbReference type="InterPro" id="IPR045450">
    <property type="entry name" value="VMAP_C"/>
</dbReference>